<evidence type="ECO:0000313" key="2">
    <source>
        <dbReference type="Proteomes" id="UP000029024"/>
    </source>
</evidence>
<evidence type="ECO:0000313" key="1">
    <source>
        <dbReference type="EMBL" id="KFI69861.1"/>
    </source>
</evidence>
<gene>
    <name evidence="1" type="ORF">BLSS_0163</name>
</gene>
<sequence>MIRLISTRFEVPMAESCHISVEQAEDCMSALLPNLKRWRRQDEIDAVEEGK</sequence>
<comment type="caution">
    <text evidence="1">The sequence shown here is derived from an EMBL/GenBank/DDBJ whole genome shotgun (WGS) entry which is preliminary data.</text>
</comment>
<proteinExistence type="predicted"/>
<dbReference type="Proteomes" id="UP000029024">
    <property type="component" value="Unassembled WGS sequence"/>
</dbReference>
<accession>A0A087BFR1</accession>
<organism evidence="1 2">
    <name type="scientific">Bifidobacterium longum subsp. suis</name>
    <dbReference type="NCBI Taxonomy" id="1695"/>
    <lineage>
        <taxon>Bacteria</taxon>
        <taxon>Bacillati</taxon>
        <taxon>Actinomycetota</taxon>
        <taxon>Actinomycetes</taxon>
        <taxon>Bifidobacteriales</taxon>
        <taxon>Bifidobacteriaceae</taxon>
        <taxon>Bifidobacterium</taxon>
    </lineage>
</organism>
<dbReference type="AlphaFoldDB" id="A0A087BFR1"/>
<name>A0A087BFR1_BIFLN</name>
<protein>
    <submittedName>
        <fullName evidence="1">Transcriptional regulator</fullName>
    </submittedName>
</protein>
<dbReference type="EMBL" id="JGZA01000015">
    <property type="protein sequence ID" value="KFI69861.1"/>
    <property type="molecule type" value="Genomic_DNA"/>
</dbReference>
<reference evidence="1 2" key="1">
    <citation type="submission" date="2014-03" db="EMBL/GenBank/DDBJ databases">
        <title>Genomics of Bifidobacteria.</title>
        <authorList>
            <person name="Ventura M."/>
            <person name="Milani C."/>
            <person name="Lugli G.A."/>
        </authorList>
    </citation>
    <scope>NUCLEOTIDE SEQUENCE [LARGE SCALE GENOMIC DNA]</scope>
    <source>
        <strain evidence="1 2">LMG 21814</strain>
    </source>
</reference>